<keyword evidence="2" id="KW-0645">Protease</keyword>
<organism evidence="6 7">
    <name type="scientific">Clostridium aestuarii</name>
    <dbReference type="NCBI Taxonomy" id="338193"/>
    <lineage>
        <taxon>Bacteria</taxon>
        <taxon>Bacillati</taxon>
        <taxon>Bacillota</taxon>
        <taxon>Clostridia</taxon>
        <taxon>Eubacteriales</taxon>
        <taxon>Clostridiaceae</taxon>
        <taxon>Clostridium</taxon>
    </lineage>
</organism>
<evidence type="ECO:0000256" key="2">
    <source>
        <dbReference type="ARBA" id="ARBA00022670"/>
    </source>
</evidence>
<dbReference type="InterPro" id="IPR000064">
    <property type="entry name" value="NLP_P60_dom"/>
</dbReference>
<dbReference type="PANTHER" id="PTHR47053:SF1">
    <property type="entry name" value="MUREIN DD-ENDOPEPTIDASE MEPH-RELATED"/>
    <property type="match status" value="1"/>
</dbReference>
<keyword evidence="7" id="KW-1185">Reference proteome</keyword>
<protein>
    <submittedName>
        <fullName evidence="6">C40 family peptidase</fullName>
    </submittedName>
</protein>
<comment type="caution">
    <text evidence="6">The sequence shown here is derived from an EMBL/GenBank/DDBJ whole genome shotgun (WGS) entry which is preliminary data.</text>
</comment>
<proteinExistence type="inferred from homology"/>
<evidence type="ECO:0000256" key="3">
    <source>
        <dbReference type="ARBA" id="ARBA00022801"/>
    </source>
</evidence>
<gene>
    <name evidence="6" type="ORF">OW763_12035</name>
</gene>
<dbReference type="Gene3D" id="3.90.1720.10">
    <property type="entry name" value="endopeptidase domain like (from Nostoc punctiforme)"/>
    <property type="match status" value="1"/>
</dbReference>
<dbReference type="PROSITE" id="PS51935">
    <property type="entry name" value="NLPC_P60"/>
    <property type="match status" value="1"/>
</dbReference>
<reference evidence="6" key="1">
    <citation type="submission" date="2022-12" db="EMBL/GenBank/DDBJ databases">
        <authorList>
            <person name="Wang J."/>
        </authorList>
    </citation>
    <scope>NUCLEOTIDE SEQUENCE</scope>
    <source>
        <strain evidence="6">HY-45-18</strain>
    </source>
</reference>
<dbReference type="RefSeq" id="WP_268041393.1">
    <property type="nucleotide sequence ID" value="NZ_JAPQER010000005.1"/>
</dbReference>
<dbReference type="InterPro" id="IPR051202">
    <property type="entry name" value="Peptidase_C40"/>
</dbReference>
<name>A0ABT4D1E6_9CLOT</name>
<evidence type="ECO:0000313" key="7">
    <source>
        <dbReference type="Proteomes" id="UP001078443"/>
    </source>
</evidence>
<dbReference type="EMBL" id="JAPQER010000005">
    <property type="protein sequence ID" value="MCY6485068.1"/>
    <property type="molecule type" value="Genomic_DNA"/>
</dbReference>
<evidence type="ECO:0000256" key="4">
    <source>
        <dbReference type="ARBA" id="ARBA00022807"/>
    </source>
</evidence>
<keyword evidence="4" id="KW-0788">Thiol protease</keyword>
<evidence type="ECO:0000313" key="6">
    <source>
        <dbReference type="EMBL" id="MCY6485068.1"/>
    </source>
</evidence>
<comment type="similarity">
    <text evidence="1">Belongs to the peptidase C40 family.</text>
</comment>
<sequence length="193" mass="21626">MKCFTHKFIIPAMFFMVLGIITTVNSYEVKADVSVQTTKSINVRSKKIESNRIIKVPKEKAERERLSRGSSSSNTSIIEYAYKFLGRPYVWAASGPRAFDCSGFTSYVYRKFGYNLPHYTGYQVSLGNGVSRSNLKTGDLVFFNTSGSNSHVGIYIGNGNFIHASSGKKKIIVSSLSQSYYNSRYSTGRRIIK</sequence>
<evidence type="ECO:0000259" key="5">
    <source>
        <dbReference type="PROSITE" id="PS51935"/>
    </source>
</evidence>
<evidence type="ECO:0000256" key="1">
    <source>
        <dbReference type="ARBA" id="ARBA00007074"/>
    </source>
</evidence>
<feature type="domain" description="NlpC/P60" evidence="5">
    <location>
        <begin position="71"/>
        <end position="192"/>
    </location>
</feature>
<dbReference type="PANTHER" id="PTHR47053">
    <property type="entry name" value="MUREIN DD-ENDOPEPTIDASE MEPH-RELATED"/>
    <property type="match status" value="1"/>
</dbReference>
<dbReference type="InterPro" id="IPR038765">
    <property type="entry name" value="Papain-like_cys_pep_sf"/>
</dbReference>
<accession>A0ABT4D1E6</accession>
<dbReference type="Pfam" id="PF00877">
    <property type="entry name" value="NLPC_P60"/>
    <property type="match status" value="1"/>
</dbReference>
<keyword evidence="3" id="KW-0378">Hydrolase</keyword>
<dbReference type="Proteomes" id="UP001078443">
    <property type="component" value="Unassembled WGS sequence"/>
</dbReference>
<dbReference type="SUPFAM" id="SSF54001">
    <property type="entry name" value="Cysteine proteinases"/>
    <property type="match status" value="1"/>
</dbReference>